<dbReference type="PANTHER" id="PTHR13114:SF7">
    <property type="entry name" value="MEDIATOR OF RNA POLYMERASE II TRANSCRIPTION SUBUNIT 17"/>
    <property type="match status" value="1"/>
</dbReference>
<keyword evidence="8" id="KW-0010">Activator</keyword>
<protein>
    <recommendedName>
        <fullName evidence="3 8">Mediator of RNA polymerase II transcription subunit 17</fullName>
    </recommendedName>
    <alternativeName>
        <fullName evidence="7 8">Mediator complex subunit 17</fullName>
    </alternativeName>
</protein>
<evidence type="ECO:0000256" key="3">
    <source>
        <dbReference type="ARBA" id="ARBA00019610"/>
    </source>
</evidence>
<evidence type="ECO:0000256" key="6">
    <source>
        <dbReference type="ARBA" id="ARBA00023242"/>
    </source>
</evidence>
<name>J4HW40_9APHY</name>
<evidence type="ECO:0000256" key="7">
    <source>
        <dbReference type="ARBA" id="ARBA00032014"/>
    </source>
</evidence>
<comment type="similarity">
    <text evidence="2 8">Belongs to the Mediator complex subunit 17 family.</text>
</comment>
<dbReference type="GO" id="GO:0016592">
    <property type="term" value="C:mediator complex"/>
    <property type="evidence" value="ECO:0007669"/>
    <property type="project" value="InterPro"/>
</dbReference>
<dbReference type="InterPro" id="IPR019313">
    <property type="entry name" value="Mediator_Med17"/>
</dbReference>
<comment type="subunit">
    <text evidence="8">Component of the Mediator complex.</text>
</comment>
<comment type="subcellular location">
    <subcellularLocation>
        <location evidence="1 8">Nucleus</location>
    </subcellularLocation>
</comment>
<dbReference type="RefSeq" id="XP_012180880.1">
    <property type="nucleotide sequence ID" value="XM_012325490.1"/>
</dbReference>
<sequence>MEEPPWKRLRLSLERPYKDDAGQPIPALLDITPDGQYVHEPKEDAAAQVGENLRRIFLERGLDFFDKRKHERDMIMEPDVHVEDEGEGNFHEKEEPEGLKQPMTPEELFKMRMEILPQLHIAFGEMSQARDLLSLLLAATMPPEAAPSLALDAQPSSQPQQSTLTATVVTKPPPISSVRAFNAQLVVGGKDRALRQAADLFKFAAEKMESGRLRSETYWVDALRIRRGNWGLVPAPLPLGSATGKGADKTSKDFLISFGMEESPPLFRRRAIARIPTLGIDGNALEFPLRQRTRLHVSVITTGASGSRHSVRNVIKIIDNTSLEGSLRAAQAEVVEQEIFSALIKEASTLPTASARVSERLIVIEADQGTDLQFELIDEGAVLPSPFPGNGSDVCDLIFAALHVLLLRAHALVKAERLRRIGSRTSAPLGIIQPPPILQPVIDMMQYRAFCDRVYSEINRKVQALRQAGVPASLQFEAVGGSGEEFIAHLRENRARPIGGQALIRIDNRHSLRFTFLSPSMLIAHLPQATMGIASIPQLSQLLGDEMGACLLKGICDIGTERCGSVNGTWFVDTLTGRGVGRWEGCVL</sequence>
<dbReference type="EMBL" id="HE797041">
    <property type="protein sequence ID" value="CCM01597.1"/>
    <property type="molecule type" value="Genomic_DNA"/>
</dbReference>
<dbReference type="AlphaFoldDB" id="J4HW40"/>
<accession>J4HW40</accession>
<keyword evidence="6 8" id="KW-0539">Nucleus</keyword>
<organism evidence="9 10">
    <name type="scientific">Fibroporia radiculosa</name>
    <dbReference type="NCBI Taxonomy" id="599839"/>
    <lineage>
        <taxon>Eukaryota</taxon>
        <taxon>Fungi</taxon>
        <taxon>Dikarya</taxon>
        <taxon>Basidiomycota</taxon>
        <taxon>Agaricomycotina</taxon>
        <taxon>Agaricomycetes</taxon>
        <taxon>Polyporales</taxon>
        <taxon>Fibroporiaceae</taxon>
        <taxon>Fibroporia</taxon>
    </lineage>
</organism>
<dbReference type="OrthoDB" id="10251234at2759"/>
<evidence type="ECO:0000256" key="8">
    <source>
        <dbReference type="RuleBase" id="RU364140"/>
    </source>
</evidence>
<proteinExistence type="inferred from homology"/>
<dbReference type="HOGENOM" id="CLU_011785_0_0_1"/>
<evidence type="ECO:0000256" key="1">
    <source>
        <dbReference type="ARBA" id="ARBA00004123"/>
    </source>
</evidence>
<dbReference type="GeneID" id="24096508"/>
<keyword evidence="5 8" id="KW-0804">Transcription</keyword>
<dbReference type="GO" id="GO:0070847">
    <property type="term" value="C:core mediator complex"/>
    <property type="evidence" value="ECO:0007669"/>
    <property type="project" value="TreeGrafter"/>
</dbReference>
<dbReference type="Proteomes" id="UP000006352">
    <property type="component" value="Unassembled WGS sequence"/>
</dbReference>
<keyword evidence="10" id="KW-1185">Reference proteome</keyword>
<gene>
    <name evidence="8" type="primary">MED17</name>
    <name evidence="9" type="ORF">FIBRA_03657</name>
</gene>
<dbReference type="STRING" id="599839.J4HW40"/>
<dbReference type="InParanoid" id="J4HW40"/>
<keyword evidence="4 8" id="KW-0805">Transcription regulation</keyword>
<comment type="function">
    <text evidence="8">Component of the Mediator complex, a coactivator involved in the regulated transcription of nearly all RNA polymerase II-dependent genes. Mediator functions as a bridge to convey information from gene-specific regulatory proteins to the basal RNA polymerase II transcription machinery. Mediator is recruited to promoters by direct interactions with regulatory proteins and serves as a scaffold for the assembly of a functional preinitiation complex with RNA polymerase II and the general transcription factors.</text>
</comment>
<evidence type="ECO:0000256" key="2">
    <source>
        <dbReference type="ARBA" id="ARBA00005635"/>
    </source>
</evidence>
<evidence type="ECO:0000256" key="4">
    <source>
        <dbReference type="ARBA" id="ARBA00023015"/>
    </source>
</evidence>
<dbReference type="GO" id="GO:0006357">
    <property type="term" value="P:regulation of transcription by RNA polymerase II"/>
    <property type="evidence" value="ECO:0007669"/>
    <property type="project" value="InterPro"/>
</dbReference>
<dbReference type="GO" id="GO:0003712">
    <property type="term" value="F:transcription coregulator activity"/>
    <property type="evidence" value="ECO:0007669"/>
    <property type="project" value="InterPro"/>
</dbReference>
<dbReference type="Pfam" id="PF10156">
    <property type="entry name" value="Med17"/>
    <property type="match status" value="1"/>
</dbReference>
<dbReference type="PANTHER" id="PTHR13114">
    <property type="entry name" value="MEDIATOR OF RNA POLYMERASE II TRANSCRIPTION SUBUNIT 17"/>
    <property type="match status" value="1"/>
</dbReference>
<evidence type="ECO:0000313" key="9">
    <source>
        <dbReference type="EMBL" id="CCM01597.1"/>
    </source>
</evidence>
<evidence type="ECO:0000256" key="5">
    <source>
        <dbReference type="ARBA" id="ARBA00023163"/>
    </source>
</evidence>
<reference evidence="9 10" key="1">
    <citation type="journal article" date="2012" name="Appl. Environ. Microbiol.">
        <title>Short-read sequencing for genomic analysis of the brown rot fungus Fibroporia radiculosa.</title>
        <authorList>
            <person name="Tang J.D."/>
            <person name="Perkins A.D."/>
            <person name="Sonstegard T.S."/>
            <person name="Schroeder S.G."/>
            <person name="Burgess S.C."/>
            <person name="Diehl S.V."/>
        </authorList>
    </citation>
    <scope>NUCLEOTIDE SEQUENCE [LARGE SCALE GENOMIC DNA]</scope>
    <source>
        <strain evidence="9 10">TFFH 294</strain>
    </source>
</reference>
<evidence type="ECO:0000313" key="10">
    <source>
        <dbReference type="Proteomes" id="UP000006352"/>
    </source>
</evidence>